<dbReference type="InterPro" id="IPR007430">
    <property type="entry name" value="VirB8"/>
</dbReference>
<comment type="subcellular location">
    <subcellularLocation>
        <location evidence="4">Endomembrane system</location>
        <topology evidence="4">Single-pass membrane protein</topology>
    </subcellularLocation>
</comment>
<comment type="caution">
    <text evidence="8">The sequence shown here is derived from an EMBL/GenBank/DDBJ whole genome shotgun (WGS) entry which is preliminary data.</text>
</comment>
<evidence type="ECO:0000256" key="5">
    <source>
        <dbReference type="SAM" id="MobiDB-lite"/>
    </source>
</evidence>
<keyword evidence="3 6" id="KW-0472">Membrane</keyword>
<dbReference type="CDD" id="cd16424">
    <property type="entry name" value="VirB8"/>
    <property type="match status" value="1"/>
</dbReference>
<evidence type="ECO:0000256" key="4">
    <source>
        <dbReference type="ARBA" id="ARBA00037847"/>
    </source>
</evidence>
<keyword evidence="1 6" id="KW-0812">Transmembrane</keyword>
<gene>
    <name evidence="8" type="ORF">ABVQ20_35475</name>
</gene>
<sequence>MAFFKKRQNEVPSDQAPGPQETYDQHLSWGEKNKSLRTLIGLILLFFAVAGWAVAGILSFSVAQLFPLVRTEVVPLIVDKNTGYMETVTTLEKDRTNVAEMQAVRAAFVGNYAIRRETYDPRYLSDNFDMIALWSEPGSKAFKDYEESMNPSNPRGPVKTLGSTGEIRPEILSVNPLNANTMNVRFETRERQRGGEVVNRWSATVRYKQINLQASNRVRLYNPLGFVVTEYVKVPENMPSGLVGQ</sequence>
<reference evidence="8 9" key="1">
    <citation type="submission" date="2024-06" db="EMBL/GenBank/DDBJ databases">
        <authorList>
            <person name="Kim D.-U."/>
        </authorList>
    </citation>
    <scope>NUCLEOTIDE SEQUENCE [LARGE SCALE GENOMIC DNA]</scope>
    <source>
        <strain evidence="8 9">KACC15460</strain>
    </source>
</reference>
<evidence type="ECO:0000259" key="7">
    <source>
        <dbReference type="Pfam" id="PF04335"/>
    </source>
</evidence>
<dbReference type="Gene3D" id="3.10.450.230">
    <property type="entry name" value="VirB8 protein"/>
    <property type="match status" value="1"/>
</dbReference>
<evidence type="ECO:0000256" key="6">
    <source>
        <dbReference type="SAM" id="Phobius"/>
    </source>
</evidence>
<feature type="region of interest" description="Disordered" evidence="5">
    <location>
        <begin position="1"/>
        <end position="24"/>
    </location>
</feature>
<dbReference type="SUPFAM" id="SSF54427">
    <property type="entry name" value="NTF2-like"/>
    <property type="match status" value="1"/>
</dbReference>
<evidence type="ECO:0000313" key="9">
    <source>
        <dbReference type="Proteomes" id="UP001548832"/>
    </source>
</evidence>
<evidence type="ECO:0000313" key="8">
    <source>
        <dbReference type="EMBL" id="MET2832257.1"/>
    </source>
</evidence>
<organism evidence="8 9">
    <name type="scientific">Mesorhizobium shangrilense</name>
    <dbReference type="NCBI Taxonomy" id="460060"/>
    <lineage>
        <taxon>Bacteria</taxon>
        <taxon>Pseudomonadati</taxon>
        <taxon>Pseudomonadota</taxon>
        <taxon>Alphaproteobacteria</taxon>
        <taxon>Hyphomicrobiales</taxon>
        <taxon>Phyllobacteriaceae</taxon>
        <taxon>Mesorhizobium</taxon>
    </lineage>
</organism>
<proteinExistence type="predicted"/>
<dbReference type="InterPro" id="IPR032710">
    <property type="entry name" value="NTF2-like_dom_sf"/>
</dbReference>
<dbReference type="Proteomes" id="UP001548832">
    <property type="component" value="Unassembled WGS sequence"/>
</dbReference>
<feature type="transmembrane region" description="Helical" evidence="6">
    <location>
        <begin position="39"/>
        <end position="66"/>
    </location>
</feature>
<protein>
    <submittedName>
        <fullName evidence="8">VirB8/TrbF family protein</fullName>
    </submittedName>
</protein>
<evidence type="ECO:0000256" key="1">
    <source>
        <dbReference type="ARBA" id="ARBA00022692"/>
    </source>
</evidence>
<keyword evidence="2 6" id="KW-1133">Transmembrane helix</keyword>
<dbReference type="Pfam" id="PF04335">
    <property type="entry name" value="VirB8"/>
    <property type="match status" value="1"/>
</dbReference>
<dbReference type="RefSeq" id="WP_354464480.1">
    <property type="nucleotide sequence ID" value="NZ_JBEWSZ010000008.1"/>
</dbReference>
<keyword evidence="9" id="KW-1185">Reference proteome</keyword>
<accession>A0ABV2DQ93</accession>
<feature type="domain" description="Bacterial virulence protein VirB8" evidence="7">
    <location>
        <begin position="45"/>
        <end position="231"/>
    </location>
</feature>
<name>A0ABV2DQ93_9HYPH</name>
<evidence type="ECO:0000256" key="2">
    <source>
        <dbReference type="ARBA" id="ARBA00022989"/>
    </source>
</evidence>
<dbReference type="EMBL" id="JBEWSZ010000008">
    <property type="protein sequence ID" value="MET2832257.1"/>
    <property type="molecule type" value="Genomic_DNA"/>
</dbReference>
<evidence type="ECO:0000256" key="3">
    <source>
        <dbReference type="ARBA" id="ARBA00023136"/>
    </source>
</evidence>